<dbReference type="CDD" id="cd05580">
    <property type="entry name" value="STKc_PKA_like"/>
    <property type="match status" value="1"/>
</dbReference>
<feature type="compositionally biased region" description="Low complexity" evidence="10">
    <location>
        <begin position="65"/>
        <end position="102"/>
    </location>
</feature>
<feature type="domain" description="Protein kinase" evidence="11">
    <location>
        <begin position="234"/>
        <end position="498"/>
    </location>
</feature>
<evidence type="ECO:0000256" key="6">
    <source>
        <dbReference type="ARBA" id="ARBA00022840"/>
    </source>
</evidence>
<dbReference type="AlphaFoldDB" id="A0AAD5XZK5"/>
<keyword evidence="3" id="KW-0808">Transferase</keyword>
<dbReference type="PROSITE" id="PS00107">
    <property type="entry name" value="PROTEIN_KINASE_ATP"/>
    <property type="match status" value="1"/>
</dbReference>
<dbReference type="GO" id="GO:0005829">
    <property type="term" value="C:cytosol"/>
    <property type="evidence" value="ECO:0007669"/>
    <property type="project" value="TreeGrafter"/>
</dbReference>
<feature type="domain" description="AGC-kinase C-terminal" evidence="12">
    <location>
        <begin position="499"/>
        <end position="553"/>
    </location>
</feature>
<dbReference type="Pfam" id="PF00069">
    <property type="entry name" value="Pkinase"/>
    <property type="match status" value="1"/>
</dbReference>
<dbReference type="SMART" id="SM00220">
    <property type="entry name" value="S_TKc"/>
    <property type="match status" value="1"/>
</dbReference>
<evidence type="ECO:0000313" key="14">
    <source>
        <dbReference type="Proteomes" id="UP001211065"/>
    </source>
</evidence>
<accession>A0AAD5XZK5</accession>
<evidence type="ECO:0000256" key="8">
    <source>
        <dbReference type="ARBA" id="ARBA00047454"/>
    </source>
</evidence>
<dbReference type="Proteomes" id="UP001211065">
    <property type="component" value="Unassembled WGS sequence"/>
</dbReference>
<dbReference type="InterPro" id="IPR000961">
    <property type="entry name" value="AGC-kinase_C"/>
</dbReference>
<comment type="catalytic activity">
    <reaction evidence="8">
        <text>L-seryl-[protein] + ATP = O-phospho-L-seryl-[protein] + ADP + H(+)</text>
        <dbReference type="Rhea" id="RHEA:17989"/>
        <dbReference type="Rhea" id="RHEA-COMP:9863"/>
        <dbReference type="Rhea" id="RHEA-COMP:11604"/>
        <dbReference type="ChEBI" id="CHEBI:15378"/>
        <dbReference type="ChEBI" id="CHEBI:29999"/>
        <dbReference type="ChEBI" id="CHEBI:30616"/>
        <dbReference type="ChEBI" id="CHEBI:83421"/>
        <dbReference type="ChEBI" id="CHEBI:456216"/>
        <dbReference type="EC" id="2.7.11.11"/>
    </reaction>
</comment>
<evidence type="ECO:0000256" key="1">
    <source>
        <dbReference type="ARBA" id="ARBA00012444"/>
    </source>
</evidence>
<dbReference type="GO" id="GO:0005524">
    <property type="term" value="F:ATP binding"/>
    <property type="evidence" value="ECO:0007669"/>
    <property type="project" value="UniProtKB-UniRule"/>
</dbReference>
<evidence type="ECO:0000256" key="2">
    <source>
        <dbReference type="ARBA" id="ARBA00022527"/>
    </source>
</evidence>
<comment type="caution">
    <text evidence="13">The sequence shown here is derived from an EMBL/GenBank/DDBJ whole genome shotgun (WGS) entry which is preliminary data.</text>
</comment>
<evidence type="ECO:0000256" key="10">
    <source>
        <dbReference type="SAM" id="MobiDB-lite"/>
    </source>
</evidence>
<evidence type="ECO:0000256" key="4">
    <source>
        <dbReference type="ARBA" id="ARBA00022741"/>
    </source>
</evidence>
<dbReference type="PANTHER" id="PTHR24353:SF153">
    <property type="entry name" value="CAMP-DEPENDENT PROTEIN KINASE CATALYTIC SUBUNIT 1"/>
    <property type="match status" value="1"/>
</dbReference>
<protein>
    <recommendedName>
        <fullName evidence="1">cAMP-dependent protein kinase</fullName>
        <ecNumber evidence="1">2.7.11.11</ecNumber>
    </recommendedName>
</protein>
<reference evidence="13" key="1">
    <citation type="submission" date="2020-05" db="EMBL/GenBank/DDBJ databases">
        <title>Phylogenomic resolution of chytrid fungi.</title>
        <authorList>
            <person name="Stajich J.E."/>
            <person name="Amses K."/>
            <person name="Simmons R."/>
            <person name="Seto K."/>
            <person name="Myers J."/>
            <person name="Bonds A."/>
            <person name="Quandt C.A."/>
            <person name="Barry K."/>
            <person name="Liu P."/>
            <person name="Grigoriev I."/>
            <person name="Longcore J.E."/>
            <person name="James T.Y."/>
        </authorList>
    </citation>
    <scope>NUCLEOTIDE SEQUENCE</scope>
    <source>
        <strain evidence="13">JEL0476</strain>
    </source>
</reference>
<name>A0AAD5XZK5_9FUNG</name>
<dbReference type="InterPro" id="IPR008271">
    <property type="entry name" value="Ser/Thr_kinase_AS"/>
</dbReference>
<dbReference type="EC" id="2.7.11.11" evidence="1"/>
<dbReference type="SUPFAM" id="SSF56112">
    <property type="entry name" value="Protein kinase-like (PK-like)"/>
    <property type="match status" value="1"/>
</dbReference>
<dbReference type="InterPro" id="IPR011009">
    <property type="entry name" value="Kinase-like_dom_sf"/>
</dbReference>
<dbReference type="Gene3D" id="1.10.510.10">
    <property type="entry name" value="Transferase(Phosphotransferase) domain 1"/>
    <property type="match status" value="1"/>
</dbReference>
<keyword evidence="14" id="KW-1185">Reference proteome</keyword>
<evidence type="ECO:0000256" key="7">
    <source>
        <dbReference type="ARBA" id="ARBA00047292"/>
    </source>
</evidence>
<dbReference type="GO" id="GO:0005952">
    <property type="term" value="C:cAMP-dependent protein kinase complex"/>
    <property type="evidence" value="ECO:0007669"/>
    <property type="project" value="TreeGrafter"/>
</dbReference>
<dbReference type="InterPro" id="IPR017441">
    <property type="entry name" value="Protein_kinase_ATP_BS"/>
</dbReference>
<feature type="region of interest" description="Disordered" evidence="10">
    <location>
        <begin position="58"/>
        <end position="129"/>
    </location>
</feature>
<dbReference type="GO" id="GO:0005634">
    <property type="term" value="C:nucleus"/>
    <property type="evidence" value="ECO:0007669"/>
    <property type="project" value="TreeGrafter"/>
</dbReference>
<evidence type="ECO:0000256" key="5">
    <source>
        <dbReference type="ARBA" id="ARBA00022777"/>
    </source>
</evidence>
<dbReference type="PANTHER" id="PTHR24353">
    <property type="entry name" value="CYCLIC NUCLEOTIDE-DEPENDENT PROTEIN KINASE"/>
    <property type="match status" value="1"/>
</dbReference>
<feature type="binding site" evidence="9">
    <location>
        <position position="263"/>
    </location>
    <ligand>
        <name>ATP</name>
        <dbReference type="ChEBI" id="CHEBI:30616"/>
    </ligand>
</feature>
<comment type="catalytic activity">
    <reaction evidence="7">
        <text>L-threonyl-[protein] + ATP = O-phospho-L-threonyl-[protein] + ADP + H(+)</text>
        <dbReference type="Rhea" id="RHEA:46608"/>
        <dbReference type="Rhea" id="RHEA-COMP:11060"/>
        <dbReference type="Rhea" id="RHEA-COMP:11605"/>
        <dbReference type="ChEBI" id="CHEBI:15378"/>
        <dbReference type="ChEBI" id="CHEBI:30013"/>
        <dbReference type="ChEBI" id="CHEBI:30616"/>
        <dbReference type="ChEBI" id="CHEBI:61977"/>
        <dbReference type="ChEBI" id="CHEBI:456216"/>
        <dbReference type="EC" id="2.7.11.11"/>
    </reaction>
</comment>
<evidence type="ECO:0000256" key="9">
    <source>
        <dbReference type="PROSITE-ProRule" id="PRU10141"/>
    </source>
</evidence>
<dbReference type="PROSITE" id="PS00108">
    <property type="entry name" value="PROTEIN_KINASE_ST"/>
    <property type="match status" value="1"/>
</dbReference>
<organism evidence="13 14">
    <name type="scientific">Clydaea vesicula</name>
    <dbReference type="NCBI Taxonomy" id="447962"/>
    <lineage>
        <taxon>Eukaryota</taxon>
        <taxon>Fungi</taxon>
        <taxon>Fungi incertae sedis</taxon>
        <taxon>Chytridiomycota</taxon>
        <taxon>Chytridiomycota incertae sedis</taxon>
        <taxon>Chytridiomycetes</taxon>
        <taxon>Lobulomycetales</taxon>
        <taxon>Lobulomycetaceae</taxon>
        <taxon>Clydaea</taxon>
    </lineage>
</organism>
<dbReference type="Gene3D" id="3.30.200.20">
    <property type="entry name" value="Phosphorylase Kinase, domain 1"/>
    <property type="match status" value="1"/>
</dbReference>
<proteinExistence type="predicted"/>
<dbReference type="GO" id="GO:0004691">
    <property type="term" value="F:cAMP-dependent protein kinase activity"/>
    <property type="evidence" value="ECO:0007669"/>
    <property type="project" value="UniProtKB-EC"/>
</dbReference>
<dbReference type="FunFam" id="1.10.510.10:FF:000005">
    <property type="entry name" value="cAMP-dependent protein kinase catalytic subunit alpha"/>
    <property type="match status" value="1"/>
</dbReference>
<evidence type="ECO:0000256" key="3">
    <source>
        <dbReference type="ARBA" id="ARBA00022679"/>
    </source>
</evidence>
<evidence type="ECO:0000259" key="12">
    <source>
        <dbReference type="PROSITE" id="PS51285"/>
    </source>
</evidence>
<dbReference type="EMBL" id="JADGJW010000428">
    <property type="protein sequence ID" value="KAJ3217433.1"/>
    <property type="molecule type" value="Genomic_DNA"/>
</dbReference>
<dbReference type="FunFam" id="3.30.200.20:FF:000005">
    <property type="entry name" value="cAMP-dependent protein kinase catalytic subunit"/>
    <property type="match status" value="1"/>
</dbReference>
<keyword evidence="2" id="KW-0723">Serine/threonine-protein kinase</keyword>
<dbReference type="PROSITE" id="PS51285">
    <property type="entry name" value="AGC_KINASE_CTER"/>
    <property type="match status" value="1"/>
</dbReference>
<sequence>MEGQLPTTPTQAVLSKKPSLGSQVLNNENSKVKLDMSQISTASNSQSRLILPEIVPTKPQLTATSSPKSSRPSSAITNLNRNKENSLSNSNSKLNYNSNSFNSKDREKSNLSKGGASRDGNGSGKVESLRSSIKPINGIKLAALDDKVNKIVEKVDSLSSLQNDSKNLIKQSDTINSSNNKNVIETKPLFAKDVVAPLSDIKNLKISDEKTSLSSTTQSKKSTATEQKYTLSDFTVMRTLGTGSFGRVHLVKLNSTGTFYAMKALKKSEIVKLRQVEHTMNEKSILTQVSMPFTVNLLCTFQDSIHLFLVLEYVSGGELFSYLRKAGRFPAEVAKFYAAEVILAFEHLHARDIIYRDLKPENLLVDCKGNIKITDFERSIKLSTQIGFAKHVPDQTWTLCGTPDYLAPEIIQSKGYGKAVDWWAVGVLIYEMIAGHPPFFDDDHFKLYEKIVTCKLKFPSFFDPVAKDLVKKLLTPDLSKRFGNLKSGVEDIKQHKWFTGVNWGVLLKLGIPAPFIPKLSHPGDASNFDSYPEDHDPYGLPGLDPFGDKFAGF</sequence>
<dbReference type="InterPro" id="IPR000719">
    <property type="entry name" value="Prot_kinase_dom"/>
</dbReference>
<dbReference type="PROSITE" id="PS50011">
    <property type="entry name" value="PROTEIN_KINASE_DOM"/>
    <property type="match status" value="1"/>
</dbReference>
<keyword evidence="5 13" id="KW-0418">Kinase</keyword>
<dbReference type="SMART" id="SM00133">
    <property type="entry name" value="S_TK_X"/>
    <property type="match status" value="1"/>
</dbReference>
<gene>
    <name evidence="13" type="primary">PKA1_3</name>
    <name evidence="13" type="ORF">HK099_005474</name>
</gene>
<keyword evidence="6 9" id="KW-0067">ATP-binding</keyword>
<evidence type="ECO:0000259" key="11">
    <source>
        <dbReference type="PROSITE" id="PS50011"/>
    </source>
</evidence>
<keyword evidence="4 9" id="KW-0547">Nucleotide-binding</keyword>
<evidence type="ECO:0000313" key="13">
    <source>
        <dbReference type="EMBL" id="KAJ3217433.1"/>
    </source>
</evidence>
<feature type="region of interest" description="Disordered" evidence="10">
    <location>
        <begin position="1"/>
        <end position="24"/>
    </location>
</feature>
<feature type="compositionally biased region" description="Polar residues" evidence="10">
    <location>
        <begin position="1"/>
        <end position="13"/>
    </location>
</feature>